<name>A0A822ZQ77_NELNU</name>
<protein>
    <submittedName>
        <fullName evidence="2">Uncharacterized protein</fullName>
    </submittedName>
</protein>
<organism evidence="2 3">
    <name type="scientific">Nelumbo nucifera</name>
    <name type="common">Sacred lotus</name>
    <dbReference type="NCBI Taxonomy" id="4432"/>
    <lineage>
        <taxon>Eukaryota</taxon>
        <taxon>Viridiplantae</taxon>
        <taxon>Streptophyta</taxon>
        <taxon>Embryophyta</taxon>
        <taxon>Tracheophyta</taxon>
        <taxon>Spermatophyta</taxon>
        <taxon>Magnoliopsida</taxon>
        <taxon>Proteales</taxon>
        <taxon>Nelumbonaceae</taxon>
        <taxon>Nelumbo</taxon>
    </lineage>
</organism>
<accession>A0A822ZQ77</accession>
<evidence type="ECO:0000256" key="1">
    <source>
        <dbReference type="SAM" id="MobiDB-lite"/>
    </source>
</evidence>
<reference evidence="2 3" key="1">
    <citation type="journal article" date="2020" name="Mol. Biol. Evol.">
        <title>Distinct Expression and Methylation Patterns for Genes with Different Fates following a Single Whole-Genome Duplication in Flowering Plants.</title>
        <authorList>
            <person name="Shi T."/>
            <person name="Rahmani R.S."/>
            <person name="Gugger P.F."/>
            <person name="Wang M."/>
            <person name="Li H."/>
            <person name="Zhang Y."/>
            <person name="Li Z."/>
            <person name="Wang Q."/>
            <person name="Van de Peer Y."/>
            <person name="Marchal K."/>
            <person name="Chen J."/>
        </authorList>
    </citation>
    <scope>NUCLEOTIDE SEQUENCE [LARGE SCALE GENOMIC DNA]</scope>
    <source>
        <tissue evidence="2">Leaf</tissue>
    </source>
</reference>
<keyword evidence="3" id="KW-1185">Reference proteome</keyword>
<sequence>MYKHMTQNQGQKQSRHEKPKAKRDHHPEHTTSGLKTNGFHTPSPFPSLLHSCGSRATSL</sequence>
<gene>
    <name evidence="2" type="ORF">HUJ06_016577</name>
</gene>
<evidence type="ECO:0000313" key="2">
    <source>
        <dbReference type="EMBL" id="DAD46640.1"/>
    </source>
</evidence>
<feature type="region of interest" description="Disordered" evidence="1">
    <location>
        <begin position="1"/>
        <end position="59"/>
    </location>
</feature>
<comment type="caution">
    <text evidence="2">The sequence shown here is derived from an EMBL/GenBank/DDBJ whole genome shotgun (WGS) entry which is preliminary data.</text>
</comment>
<feature type="compositionally biased region" description="Polar residues" evidence="1">
    <location>
        <begin position="30"/>
        <end position="40"/>
    </location>
</feature>
<proteinExistence type="predicted"/>
<dbReference type="EMBL" id="DUZY01000008">
    <property type="protein sequence ID" value="DAD46640.1"/>
    <property type="molecule type" value="Genomic_DNA"/>
</dbReference>
<dbReference type="Proteomes" id="UP000607653">
    <property type="component" value="Unassembled WGS sequence"/>
</dbReference>
<evidence type="ECO:0000313" key="3">
    <source>
        <dbReference type="Proteomes" id="UP000607653"/>
    </source>
</evidence>
<feature type="compositionally biased region" description="Basic residues" evidence="1">
    <location>
        <begin position="13"/>
        <end position="24"/>
    </location>
</feature>
<feature type="compositionally biased region" description="Polar residues" evidence="1">
    <location>
        <begin position="1"/>
        <end position="12"/>
    </location>
</feature>
<dbReference type="AlphaFoldDB" id="A0A822ZQ77"/>